<protein>
    <submittedName>
        <fullName evidence="1">Uncharacterized protein</fullName>
    </submittedName>
</protein>
<evidence type="ECO:0000313" key="1">
    <source>
        <dbReference type="EMBL" id="KAH7966898.1"/>
    </source>
</evidence>
<comment type="caution">
    <text evidence="1">The sequence shown here is derived from an EMBL/GenBank/DDBJ whole genome shotgun (WGS) entry which is preliminary data.</text>
</comment>
<name>A0ACB8DFX9_DERSI</name>
<dbReference type="EMBL" id="CM023471">
    <property type="protein sequence ID" value="KAH7966898.1"/>
    <property type="molecule type" value="Genomic_DNA"/>
</dbReference>
<dbReference type="Proteomes" id="UP000821865">
    <property type="component" value="Chromosome 2"/>
</dbReference>
<evidence type="ECO:0000313" key="2">
    <source>
        <dbReference type="Proteomes" id="UP000821865"/>
    </source>
</evidence>
<keyword evidence="2" id="KW-1185">Reference proteome</keyword>
<reference evidence="1" key="1">
    <citation type="submission" date="2020-05" db="EMBL/GenBank/DDBJ databases">
        <title>Large-scale comparative analyses of tick genomes elucidate their genetic diversity and vector capacities.</title>
        <authorList>
            <person name="Jia N."/>
            <person name="Wang J."/>
            <person name="Shi W."/>
            <person name="Du L."/>
            <person name="Sun Y."/>
            <person name="Zhan W."/>
            <person name="Jiang J."/>
            <person name="Wang Q."/>
            <person name="Zhang B."/>
            <person name="Ji P."/>
            <person name="Sakyi L.B."/>
            <person name="Cui X."/>
            <person name="Yuan T."/>
            <person name="Jiang B."/>
            <person name="Yang W."/>
            <person name="Lam T.T.-Y."/>
            <person name="Chang Q."/>
            <person name="Ding S."/>
            <person name="Wang X."/>
            <person name="Zhu J."/>
            <person name="Ruan X."/>
            <person name="Zhao L."/>
            <person name="Wei J."/>
            <person name="Que T."/>
            <person name="Du C."/>
            <person name="Cheng J."/>
            <person name="Dai P."/>
            <person name="Han X."/>
            <person name="Huang E."/>
            <person name="Gao Y."/>
            <person name="Liu J."/>
            <person name="Shao H."/>
            <person name="Ye R."/>
            <person name="Li L."/>
            <person name="Wei W."/>
            <person name="Wang X."/>
            <person name="Wang C."/>
            <person name="Yang T."/>
            <person name="Huo Q."/>
            <person name="Li W."/>
            <person name="Guo W."/>
            <person name="Chen H."/>
            <person name="Zhou L."/>
            <person name="Ni X."/>
            <person name="Tian J."/>
            <person name="Zhou Y."/>
            <person name="Sheng Y."/>
            <person name="Liu T."/>
            <person name="Pan Y."/>
            <person name="Xia L."/>
            <person name="Li J."/>
            <person name="Zhao F."/>
            <person name="Cao W."/>
        </authorList>
    </citation>
    <scope>NUCLEOTIDE SEQUENCE</scope>
    <source>
        <strain evidence="1">Dsil-2018</strain>
    </source>
</reference>
<proteinExistence type="predicted"/>
<sequence length="520" mass="59463">MYFAIAVQEIHRLLLDSGQRRQPAMSALLERLALSYFWDWRWITTALVFAVSYFVGRFYHRVSKYPRGPFPLPLVGNLLSLRKVNLATKASEWSKVYGDVFTLWMSHRPMVFLNSYDVIREAFLDRRHEFAGRFPTKMSALQNQGNHDIMFEDYNPRWKALRKVALLAVRKYAVSESLEKLSTEVVDDYVDSLKEGPQVVESREPFLHILFTLIGVSVYGTTVEEAKKDVKHLEEINRRFFEIAPDGLPSDVAPWLGILYRRREKAIERIFHESFEFSNRLFSAAEATYAPGKTENFTHAMLSAREDAIREEKGDAEYLTKGNMVQVVVNIFGAATDTSAGELQWLFLMMAKEPWIQEKIKKEIEDNIGSTPPVYKDREKMPFTVACLMETLRCFPVAPIGLPHNTTTDTKIGELELPKDTGIIFNAYGVNHDPNLWDEPEKFRPERFLDPVTGKLRRDPLPAGYLRHGTADVSRREAGARRHRLTCSAADGPPNVDLDGLGSGLFLVAPEKKSVLTRRN</sequence>
<gene>
    <name evidence="1" type="ORF">HPB49_020364</name>
</gene>
<accession>A0ACB8DFX9</accession>
<organism evidence="1 2">
    <name type="scientific">Dermacentor silvarum</name>
    <name type="common">Tick</name>
    <dbReference type="NCBI Taxonomy" id="543639"/>
    <lineage>
        <taxon>Eukaryota</taxon>
        <taxon>Metazoa</taxon>
        <taxon>Ecdysozoa</taxon>
        <taxon>Arthropoda</taxon>
        <taxon>Chelicerata</taxon>
        <taxon>Arachnida</taxon>
        <taxon>Acari</taxon>
        <taxon>Parasitiformes</taxon>
        <taxon>Ixodida</taxon>
        <taxon>Ixodoidea</taxon>
        <taxon>Ixodidae</taxon>
        <taxon>Rhipicephalinae</taxon>
        <taxon>Dermacentor</taxon>
    </lineage>
</organism>